<dbReference type="EMBL" id="BMAW01070080">
    <property type="protein sequence ID" value="GFT71691.1"/>
    <property type="molecule type" value="Genomic_DNA"/>
</dbReference>
<name>A0A8X6PHN1_NEPPI</name>
<protein>
    <submittedName>
        <fullName evidence="1">Uncharacterized protein</fullName>
    </submittedName>
</protein>
<keyword evidence="2" id="KW-1185">Reference proteome</keyword>
<sequence length="81" mass="9169">LCDGLSNQSCLLPMHMLIHLESAPHLDLSGFPCLHQLKTALMSHLPDSWIDVLPLVLLRIQRYKNDGIFCKVGLWNYIEAA</sequence>
<accession>A0A8X6PHN1</accession>
<evidence type="ECO:0000313" key="2">
    <source>
        <dbReference type="Proteomes" id="UP000887013"/>
    </source>
</evidence>
<dbReference type="Proteomes" id="UP000887013">
    <property type="component" value="Unassembled WGS sequence"/>
</dbReference>
<comment type="caution">
    <text evidence="1">The sequence shown here is derived from an EMBL/GenBank/DDBJ whole genome shotgun (WGS) entry which is preliminary data.</text>
</comment>
<feature type="non-terminal residue" evidence="1">
    <location>
        <position position="1"/>
    </location>
</feature>
<organism evidence="1 2">
    <name type="scientific">Nephila pilipes</name>
    <name type="common">Giant wood spider</name>
    <name type="synonym">Nephila maculata</name>
    <dbReference type="NCBI Taxonomy" id="299642"/>
    <lineage>
        <taxon>Eukaryota</taxon>
        <taxon>Metazoa</taxon>
        <taxon>Ecdysozoa</taxon>
        <taxon>Arthropoda</taxon>
        <taxon>Chelicerata</taxon>
        <taxon>Arachnida</taxon>
        <taxon>Araneae</taxon>
        <taxon>Araneomorphae</taxon>
        <taxon>Entelegynae</taxon>
        <taxon>Araneoidea</taxon>
        <taxon>Nephilidae</taxon>
        <taxon>Nephila</taxon>
    </lineage>
</organism>
<reference evidence="1" key="1">
    <citation type="submission" date="2020-08" db="EMBL/GenBank/DDBJ databases">
        <title>Multicomponent nature underlies the extraordinary mechanical properties of spider dragline silk.</title>
        <authorList>
            <person name="Kono N."/>
            <person name="Nakamura H."/>
            <person name="Mori M."/>
            <person name="Yoshida Y."/>
            <person name="Ohtoshi R."/>
            <person name="Malay A.D."/>
            <person name="Moran D.A.P."/>
            <person name="Tomita M."/>
            <person name="Numata K."/>
            <person name="Arakawa K."/>
        </authorList>
    </citation>
    <scope>NUCLEOTIDE SEQUENCE</scope>
</reference>
<evidence type="ECO:0000313" key="1">
    <source>
        <dbReference type="EMBL" id="GFT71691.1"/>
    </source>
</evidence>
<proteinExistence type="predicted"/>
<dbReference type="AlphaFoldDB" id="A0A8X6PHN1"/>
<gene>
    <name evidence="1" type="ORF">NPIL_5341</name>
</gene>